<dbReference type="AlphaFoldDB" id="A0A0B0PPM2"/>
<sequence length="64" mass="7612">MLKIWRNLTLANNRFYHHFPTANTTPFCLLDSPTSDAESQRTNCVIFPKRTKRSFLTQFEKITY</sequence>
<dbReference type="EMBL" id="KN432071">
    <property type="protein sequence ID" value="KHG25341.1"/>
    <property type="molecule type" value="Genomic_DNA"/>
</dbReference>
<proteinExistence type="predicted"/>
<dbReference type="Proteomes" id="UP000032142">
    <property type="component" value="Unassembled WGS sequence"/>
</dbReference>
<name>A0A0B0PPM2_GOSAR</name>
<gene>
    <name evidence="1" type="ORF">F383_32337</name>
</gene>
<evidence type="ECO:0000313" key="2">
    <source>
        <dbReference type="Proteomes" id="UP000032142"/>
    </source>
</evidence>
<reference evidence="2" key="1">
    <citation type="submission" date="2014-09" db="EMBL/GenBank/DDBJ databases">
        <authorList>
            <person name="Mudge J."/>
            <person name="Ramaraj T."/>
            <person name="Lindquist I.E."/>
            <person name="Bharti A.K."/>
            <person name="Sundararajan A."/>
            <person name="Cameron C.T."/>
            <person name="Woodward J.E."/>
            <person name="May G.D."/>
            <person name="Brubaker C."/>
            <person name="Broadhvest J."/>
            <person name="Wilkins T.A."/>
        </authorList>
    </citation>
    <scope>NUCLEOTIDE SEQUENCE</scope>
    <source>
        <strain evidence="2">cv. AKA8401</strain>
    </source>
</reference>
<protein>
    <submittedName>
        <fullName evidence="1">Uncharacterized protein</fullName>
    </submittedName>
</protein>
<accession>A0A0B0PPM2</accession>
<keyword evidence="2" id="KW-1185">Reference proteome</keyword>
<evidence type="ECO:0000313" key="1">
    <source>
        <dbReference type="EMBL" id="KHG25341.1"/>
    </source>
</evidence>
<organism evidence="1 2">
    <name type="scientific">Gossypium arboreum</name>
    <name type="common">Tree cotton</name>
    <name type="synonym">Gossypium nanking</name>
    <dbReference type="NCBI Taxonomy" id="29729"/>
    <lineage>
        <taxon>Eukaryota</taxon>
        <taxon>Viridiplantae</taxon>
        <taxon>Streptophyta</taxon>
        <taxon>Embryophyta</taxon>
        <taxon>Tracheophyta</taxon>
        <taxon>Spermatophyta</taxon>
        <taxon>Magnoliopsida</taxon>
        <taxon>eudicotyledons</taxon>
        <taxon>Gunneridae</taxon>
        <taxon>Pentapetalae</taxon>
        <taxon>rosids</taxon>
        <taxon>malvids</taxon>
        <taxon>Malvales</taxon>
        <taxon>Malvaceae</taxon>
        <taxon>Malvoideae</taxon>
        <taxon>Gossypium</taxon>
    </lineage>
</organism>